<gene>
    <name evidence="2" type="ORF">TCON_0407</name>
</gene>
<keyword evidence="3" id="KW-1185">Reference proteome</keyword>
<proteinExistence type="predicted"/>
<feature type="signal peptide" evidence="1">
    <location>
        <begin position="1"/>
        <end position="18"/>
    </location>
</feature>
<dbReference type="EMBL" id="SBIQ01000015">
    <property type="protein sequence ID" value="KAF7684407.1"/>
    <property type="molecule type" value="Genomic_DNA"/>
</dbReference>
<accession>A0ABQ7I1N9</accession>
<reference evidence="2 3" key="1">
    <citation type="submission" date="2019-01" db="EMBL/GenBank/DDBJ databases">
        <title>Genomes sequencing and comparative genomics of infectious freshwater microsporidia, Cucumispora dikerogammari and Thelohania contejeani.</title>
        <authorList>
            <person name="Cormier A."/>
            <person name="Giraud I."/>
            <person name="Wattier R."/>
            <person name="Teixeira M."/>
            <person name="Grandjean F."/>
            <person name="Rigaud T."/>
            <person name="Cordaux R."/>
        </authorList>
    </citation>
    <scope>NUCLEOTIDE SEQUENCE [LARGE SCALE GENOMIC DNA]</scope>
    <source>
        <strain evidence="2">T1</strain>
        <tissue evidence="2">Spores</tissue>
    </source>
</reference>
<evidence type="ECO:0000313" key="2">
    <source>
        <dbReference type="EMBL" id="KAF7684407.1"/>
    </source>
</evidence>
<feature type="chain" id="PRO_5046893995" evidence="1">
    <location>
        <begin position="19"/>
        <end position="511"/>
    </location>
</feature>
<dbReference type="Proteomes" id="UP001516464">
    <property type="component" value="Unassembled WGS sequence"/>
</dbReference>
<name>A0ABQ7I1N9_9MICR</name>
<comment type="caution">
    <text evidence="2">The sequence shown here is derived from an EMBL/GenBank/DDBJ whole genome shotgun (WGS) entry which is preliminary data.</text>
</comment>
<evidence type="ECO:0000256" key="1">
    <source>
        <dbReference type="SAM" id="SignalP"/>
    </source>
</evidence>
<sequence>MKILKIIFISLSLCTSSGEQEIDIETIDLKNTNDNYDFDQSLSDDDILIIDEKLSEDSIISNKHEKRGVNTEENAFDKILNNSTQINESLINTISCRMSENKMIYNKKDTIKLKDKICKKSSLSRIINKPSSIIKNVNKYKKLIKNTAKEDNKKNYRARNIASFKKFKFQENQYNNLIEELNLFIQKESFYKNSYYILEIVGKVREIYLLYKYLQPDKINEFFKFVELIENNIVKSNVEIKIYLFHFTKKLAELDIFMRMPTYHLKYCRYLIGFEHFWKNVYTVEGIKKHKILSNFFVTKYLCDYLLEEKSNLNFSVDLFIHREFNRKIKEFIFHFFDGLKLGLYYANLWTILYHVDCIFTENDIILAVNQANRDDLVLSKAKNIFNMVKNLIFYFPQSLFNSLQLNKPLLCTNPDCKEIIKLYSLIAVQFNKILLNKTKDLSELKIIFNIFQKLFNDLTNEKYKYDINIYKNIRYYSLMNYDVLFQKKQDWHQICDDYNNIIDKAVYYLS</sequence>
<evidence type="ECO:0000313" key="3">
    <source>
        <dbReference type="Proteomes" id="UP001516464"/>
    </source>
</evidence>
<protein>
    <submittedName>
        <fullName evidence="2">Uncharacterized protein</fullName>
    </submittedName>
</protein>
<organism evidence="2 3">
    <name type="scientific">Astathelohania contejeani</name>
    <dbReference type="NCBI Taxonomy" id="164912"/>
    <lineage>
        <taxon>Eukaryota</taxon>
        <taxon>Fungi</taxon>
        <taxon>Fungi incertae sedis</taxon>
        <taxon>Microsporidia</taxon>
        <taxon>Astathelohaniidae</taxon>
        <taxon>Astathelohania</taxon>
    </lineage>
</organism>
<keyword evidence="1" id="KW-0732">Signal</keyword>